<dbReference type="Gene3D" id="3.30.70.1450">
    <property type="entry name" value="Regulator of K+ conductance, C-terminal domain"/>
    <property type="match status" value="1"/>
</dbReference>
<dbReference type="Pfam" id="PF02080">
    <property type="entry name" value="TrkA_C"/>
    <property type="match status" value="1"/>
</dbReference>
<protein>
    <submittedName>
        <fullName evidence="2">Potassium transporter, peripheral membrane component</fullName>
    </submittedName>
</protein>
<dbReference type="InterPro" id="IPR006037">
    <property type="entry name" value="RCK_C"/>
</dbReference>
<dbReference type="InterPro" id="IPR003148">
    <property type="entry name" value="RCK_N"/>
</dbReference>
<dbReference type="SUPFAM" id="SSF116726">
    <property type="entry name" value="TrkA C-terminal domain-like"/>
    <property type="match status" value="1"/>
</dbReference>
<dbReference type="EMBL" id="AWQU01000079">
    <property type="protein sequence ID" value="KFB07552.1"/>
    <property type="molecule type" value="Genomic_DNA"/>
</dbReference>
<dbReference type="InterPro" id="IPR036721">
    <property type="entry name" value="RCK_C_sf"/>
</dbReference>
<dbReference type="Pfam" id="PF02254">
    <property type="entry name" value="TrkA_N"/>
    <property type="match status" value="1"/>
</dbReference>
<organism evidence="2 3">
    <name type="scientific">Malacoplasma iowae DK-CPA</name>
    <dbReference type="NCBI Taxonomy" id="1394179"/>
    <lineage>
        <taxon>Bacteria</taxon>
        <taxon>Bacillati</taxon>
        <taxon>Mycoplasmatota</taxon>
        <taxon>Mycoplasmoidales</taxon>
        <taxon>Mycoplasmoidaceae</taxon>
        <taxon>Malacoplasma</taxon>
    </lineage>
</organism>
<dbReference type="AlphaFoldDB" id="A0A084U3L6"/>
<feature type="domain" description="RCK C-terminal" evidence="1">
    <location>
        <begin position="150"/>
        <end position="232"/>
    </location>
</feature>
<name>A0A084U3L6_MALIO</name>
<comment type="caution">
    <text evidence="2">The sequence shown here is derived from an EMBL/GenBank/DDBJ whole genome shotgun (WGS) entry which is preliminary data.</text>
</comment>
<gene>
    <name evidence="2" type="primary">trkA</name>
    <name evidence="2" type="ORF">P271_394</name>
</gene>
<dbReference type="GO" id="GO:0006813">
    <property type="term" value="P:potassium ion transport"/>
    <property type="evidence" value="ECO:0007669"/>
    <property type="project" value="InterPro"/>
</dbReference>
<reference evidence="2 3" key="1">
    <citation type="journal article" date="2014" name="PLoS ONE">
        <title>Reduction of Hydrogen Peroxide Accumulation and Toxicity by a Catalase from Mycoplasma iowae.</title>
        <authorList>
            <person name="Pritchard R.E."/>
            <person name="Prassinos A.J."/>
            <person name="Osborne J.D."/>
            <person name="Raviv Z."/>
            <person name="Balish M.F."/>
        </authorList>
    </citation>
    <scope>NUCLEOTIDE SEQUENCE [LARGE SCALE GENOMIC DNA]</scope>
    <source>
        <strain evidence="2 3">DK-CPA</strain>
    </source>
</reference>
<evidence type="ECO:0000259" key="1">
    <source>
        <dbReference type="PROSITE" id="PS51202"/>
    </source>
</evidence>
<evidence type="ECO:0000313" key="2">
    <source>
        <dbReference type="EMBL" id="KFB07552.1"/>
    </source>
</evidence>
<dbReference type="PANTHER" id="PTHR43833:SF7">
    <property type="entry name" value="KTR SYSTEM POTASSIUM UPTAKE PROTEIN C"/>
    <property type="match status" value="1"/>
</dbReference>
<dbReference type="PANTHER" id="PTHR43833">
    <property type="entry name" value="POTASSIUM CHANNEL PROTEIN 2-RELATED-RELATED"/>
    <property type="match status" value="1"/>
</dbReference>
<evidence type="ECO:0000313" key="3">
    <source>
        <dbReference type="Proteomes" id="UP000028523"/>
    </source>
</evidence>
<dbReference type="InterPro" id="IPR036291">
    <property type="entry name" value="NAD(P)-bd_dom_sf"/>
</dbReference>
<accession>A0A084U3L6</accession>
<dbReference type="Proteomes" id="UP000028523">
    <property type="component" value="Unassembled WGS sequence"/>
</dbReference>
<dbReference type="Gene3D" id="3.40.50.720">
    <property type="entry name" value="NAD(P)-binding Rossmann-like Domain"/>
    <property type="match status" value="1"/>
</dbReference>
<dbReference type="PROSITE" id="PS51202">
    <property type="entry name" value="RCK_C"/>
    <property type="match status" value="1"/>
</dbReference>
<proteinExistence type="predicted"/>
<dbReference type="InterPro" id="IPR050721">
    <property type="entry name" value="Trk_Ktr_HKT_K-transport"/>
</dbReference>
<dbReference type="GeneID" id="96867028"/>
<keyword evidence="3" id="KW-1185">Reference proteome</keyword>
<dbReference type="SUPFAM" id="SSF51735">
    <property type="entry name" value="NAD(P)-binding Rossmann-fold domains"/>
    <property type="match status" value="1"/>
</dbReference>
<sequence length="232" mass="26435">MSKRKIEKDKSHQNKYLIIGYGKFGKGFAARLLNEGVKETNIYIIDKNAERLVQAEPIFTNIIRTTITDFDSINAFDISDISVIVISMSDIEESLMIAANCKKYGDKRYYAKAKNDIHSKLLKTLGVDETVIPEEEVGSRLAYKSLFKNNVEINLLSTNYNIVHFKVTNPKIVGKTIMDLNLREELDCNIFGLKRDDSFFIPNANHEIKLNDTLSVVCKKEDSKALLEKFTN</sequence>
<dbReference type="RefSeq" id="WP_004024871.1">
    <property type="nucleotide sequence ID" value="NZ_AWQU01000079.1"/>
</dbReference>
<dbReference type="GO" id="GO:0008324">
    <property type="term" value="F:monoatomic cation transmembrane transporter activity"/>
    <property type="evidence" value="ECO:0007669"/>
    <property type="project" value="InterPro"/>
</dbReference>